<dbReference type="InterPro" id="IPR015424">
    <property type="entry name" value="PyrdxlP-dep_Trfase"/>
</dbReference>
<name>A0ABN6XH83_9MICO</name>
<evidence type="ECO:0000256" key="3">
    <source>
        <dbReference type="SAM" id="MobiDB-lite"/>
    </source>
</evidence>
<accession>A0ABN6XH83</accession>
<sequence length="263" mass="29005">MFSFHGTKFVNAFEGGALVTDDDDLAERARLIRNFGFSGYDKVVSVGTNAKLPEVSAAMGLTSIESMDQFIEVNRRNHEAYRAGLDGVPGITLLGDLPDSRSTGQYVVAEIAEDAPIARDDLQRLLWAENVRARRYFFPGSHRSEPYRTDDPTARESMPHTDALARSVLTLPTGTAMSTDDVDTVAALLRRAMDGGAPSRAASPRWNRRPWSDCAERRRGLLLRAGRPRDDDRPVLQPRAMGRPRARQCAGPAGRRLLRGAGR</sequence>
<dbReference type="PANTHER" id="PTHR30244:SF9">
    <property type="entry name" value="PROTEIN RV3402C"/>
    <property type="match status" value="1"/>
</dbReference>
<proteinExistence type="inferred from homology"/>
<reference evidence="5" key="1">
    <citation type="journal article" date="2019" name="Int. J. Syst. Evol. Microbiol.">
        <title>The Global Catalogue of Microorganisms (GCM) 10K type strain sequencing project: providing services to taxonomists for standard genome sequencing and annotation.</title>
        <authorList>
            <consortium name="The Broad Institute Genomics Platform"/>
            <consortium name="The Broad Institute Genome Sequencing Center for Infectious Disease"/>
            <person name="Wu L."/>
            <person name="Ma J."/>
        </authorList>
    </citation>
    <scope>NUCLEOTIDE SEQUENCE [LARGE SCALE GENOMIC DNA]</scope>
    <source>
        <strain evidence="5">NBRC 108725</strain>
    </source>
</reference>
<dbReference type="EMBL" id="AP027731">
    <property type="protein sequence ID" value="BDZ44150.1"/>
    <property type="molecule type" value="Genomic_DNA"/>
</dbReference>
<dbReference type="Pfam" id="PF01041">
    <property type="entry name" value="DegT_DnrJ_EryC1"/>
    <property type="match status" value="1"/>
</dbReference>
<dbReference type="Proteomes" id="UP001321498">
    <property type="component" value="Chromosome"/>
</dbReference>
<evidence type="ECO:0000256" key="2">
    <source>
        <dbReference type="ARBA" id="ARBA00037999"/>
    </source>
</evidence>
<dbReference type="SUPFAM" id="SSF53383">
    <property type="entry name" value="PLP-dependent transferases"/>
    <property type="match status" value="1"/>
</dbReference>
<evidence type="ECO:0000313" key="5">
    <source>
        <dbReference type="Proteomes" id="UP001321498"/>
    </source>
</evidence>
<evidence type="ECO:0000313" key="4">
    <source>
        <dbReference type="EMBL" id="BDZ44150.1"/>
    </source>
</evidence>
<keyword evidence="1" id="KW-0663">Pyridoxal phosphate</keyword>
<feature type="region of interest" description="Disordered" evidence="3">
    <location>
        <begin position="226"/>
        <end position="263"/>
    </location>
</feature>
<dbReference type="InterPro" id="IPR015422">
    <property type="entry name" value="PyrdxlP-dep_Trfase_small"/>
</dbReference>
<comment type="similarity">
    <text evidence="2">Belongs to the DegT/DnrJ/EryC1 family.</text>
</comment>
<keyword evidence="5" id="KW-1185">Reference proteome</keyword>
<dbReference type="InterPro" id="IPR000653">
    <property type="entry name" value="DegT/StrS_aminotransferase"/>
</dbReference>
<evidence type="ECO:0000256" key="1">
    <source>
        <dbReference type="ARBA" id="ARBA00022898"/>
    </source>
</evidence>
<evidence type="ECO:0008006" key="6">
    <source>
        <dbReference type="Google" id="ProtNLM"/>
    </source>
</evidence>
<protein>
    <recommendedName>
        <fullName evidence="6">DegT/DnrJ/EryC1/StrS aminotransferase family protein</fullName>
    </recommendedName>
</protein>
<organism evidence="4 5">
    <name type="scientific">Naasia aerilata</name>
    <dbReference type="NCBI Taxonomy" id="1162966"/>
    <lineage>
        <taxon>Bacteria</taxon>
        <taxon>Bacillati</taxon>
        <taxon>Actinomycetota</taxon>
        <taxon>Actinomycetes</taxon>
        <taxon>Micrococcales</taxon>
        <taxon>Microbacteriaceae</taxon>
        <taxon>Naasia</taxon>
    </lineage>
</organism>
<dbReference type="PANTHER" id="PTHR30244">
    <property type="entry name" value="TRANSAMINASE"/>
    <property type="match status" value="1"/>
</dbReference>
<gene>
    <name evidence="4" type="ORF">GCM10025866_00590</name>
</gene>
<dbReference type="InterPro" id="IPR015421">
    <property type="entry name" value="PyrdxlP-dep_Trfase_major"/>
</dbReference>
<dbReference type="Gene3D" id="3.40.640.10">
    <property type="entry name" value="Type I PLP-dependent aspartate aminotransferase-like (Major domain)"/>
    <property type="match status" value="1"/>
</dbReference>
<dbReference type="Gene3D" id="3.90.1150.10">
    <property type="entry name" value="Aspartate Aminotransferase, domain 1"/>
    <property type="match status" value="1"/>
</dbReference>